<dbReference type="Proteomes" id="UP001345963">
    <property type="component" value="Unassembled WGS sequence"/>
</dbReference>
<gene>
    <name evidence="2" type="ORF">ATANTOWER_003588</name>
</gene>
<feature type="non-terminal residue" evidence="2">
    <location>
        <position position="1"/>
    </location>
</feature>
<evidence type="ECO:0000313" key="3">
    <source>
        <dbReference type="Proteomes" id="UP001345963"/>
    </source>
</evidence>
<evidence type="ECO:0000313" key="2">
    <source>
        <dbReference type="EMBL" id="MED6255018.1"/>
    </source>
</evidence>
<accession>A0ABU7BWR9</accession>
<organism evidence="2 3">
    <name type="scientific">Ataeniobius toweri</name>
    <dbReference type="NCBI Taxonomy" id="208326"/>
    <lineage>
        <taxon>Eukaryota</taxon>
        <taxon>Metazoa</taxon>
        <taxon>Chordata</taxon>
        <taxon>Craniata</taxon>
        <taxon>Vertebrata</taxon>
        <taxon>Euteleostomi</taxon>
        <taxon>Actinopterygii</taxon>
        <taxon>Neopterygii</taxon>
        <taxon>Teleostei</taxon>
        <taxon>Neoteleostei</taxon>
        <taxon>Acanthomorphata</taxon>
        <taxon>Ovalentaria</taxon>
        <taxon>Atherinomorphae</taxon>
        <taxon>Cyprinodontiformes</taxon>
        <taxon>Goodeidae</taxon>
        <taxon>Ataeniobius</taxon>
    </lineage>
</organism>
<protein>
    <submittedName>
        <fullName evidence="2">Uncharacterized protein</fullName>
    </submittedName>
</protein>
<keyword evidence="3" id="KW-1185">Reference proteome</keyword>
<name>A0ABU7BWR9_9TELE</name>
<sequence length="143" mass="15702">KLCIKLTPLLSPPLSTPWKSISLSLSLPLFSPSLCSCALLSVTYTQQVPLLEQKREKEKEGGCELQSKRDLRSASARGRGVLLSTLYTEGLRSAQRQRLGRGSCVGVTLRWLCRLETGESTDTVDPGGSGKRLLKKETEKRKG</sequence>
<proteinExistence type="predicted"/>
<evidence type="ECO:0000256" key="1">
    <source>
        <dbReference type="SAM" id="MobiDB-lite"/>
    </source>
</evidence>
<dbReference type="EMBL" id="JAHUTI010070226">
    <property type="protein sequence ID" value="MED6255018.1"/>
    <property type="molecule type" value="Genomic_DNA"/>
</dbReference>
<reference evidence="2 3" key="1">
    <citation type="submission" date="2021-07" db="EMBL/GenBank/DDBJ databases">
        <authorList>
            <person name="Palmer J.M."/>
        </authorList>
    </citation>
    <scope>NUCLEOTIDE SEQUENCE [LARGE SCALE GENOMIC DNA]</scope>
    <source>
        <strain evidence="2 3">AT_MEX2019</strain>
        <tissue evidence="2">Muscle</tissue>
    </source>
</reference>
<comment type="caution">
    <text evidence="2">The sequence shown here is derived from an EMBL/GenBank/DDBJ whole genome shotgun (WGS) entry which is preliminary data.</text>
</comment>
<feature type="region of interest" description="Disordered" evidence="1">
    <location>
        <begin position="120"/>
        <end position="143"/>
    </location>
</feature>